<feature type="transmembrane region" description="Helical" evidence="2">
    <location>
        <begin position="85"/>
        <end position="106"/>
    </location>
</feature>
<dbReference type="EMBL" id="APJW01000002">
    <property type="protein sequence ID" value="EQM62579.1"/>
    <property type="molecule type" value="Genomic_DNA"/>
</dbReference>
<keyword evidence="4" id="KW-1185">Reference proteome</keyword>
<feature type="transmembrane region" description="Helical" evidence="2">
    <location>
        <begin position="6"/>
        <end position="24"/>
    </location>
</feature>
<sequence>MWQNELIFVSQAIIVISLGLVSAIRGIGWLTGWLGLLTVVMNVFVLKQIHLFNFEVTSGDVYMIGMLTCLNYAREIYGKKLVNDAIMGSWFINLGFLLLTYLHLALSPSFNDCTQVHFLSLFSPTLRLVLASLVTIALVQLIDLAFFVYLKKFFKNRAFGVRSAISMIVSQVIDTLLFSFLGLYGIASCLSDVIIFSLITKIAIIIISIPTMFVVRFLKQQYKVINN</sequence>
<dbReference type="NCBIfam" id="TIGR00697">
    <property type="entry name" value="queuosine precursor transporter"/>
    <property type="match status" value="1"/>
</dbReference>
<protein>
    <recommendedName>
        <fullName evidence="1">Queuosine precursor transporter</fullName>
    </recommendedName>
</protein>
<evidence type="ECO:0000256" key="2">
    <source>
        <dbReference type="SAM" id="Phobius"/>
    </source>
</evidence>
<name>A0ABN0MZA2_9CHLA</name>
<comment type="caution">
    <text evidence="3">The sequence shown here is derived from an EMBL/GenBank/DDBJ whole genome shotgun (WGS) entry which is preliminary data.</text>
</comment>
<organism evidence="3 4">
    <name type="scientific">Chlamydia ibidis 10-1398/6</name>
    <dbReference type="NCBI Taxonomy" id="1046581"/>
    <lineage>
        <taxon>Bacteria</taxon>
        <taxon>Pseudomonadati</taxon>
        <taxon>Chlamydiota</taxon>
        <taxon>Chlamydiia</taxon>
        <taxon>Chlamydiales</taxon>
        <taxon>Chlamydiaceae</taxon>
        <taxon>Chlamydia/Chlamydophila group</taxon>
        <taxon>Chlamydia</taxon>
    </lineage>
</organism>
<evidence type="ECO:0000256" key="1">
    <source>
        <dbReference type="NCBIfam" id="TIGR00697"/>
    </source>
</evidence>
<dbReference type="Pfam" id="PF02592">
    <property type="entry name" value="Vut_1"/>
    <property type="match status" value="1"/>
</dbReference>
<accession>A0ABN0MZA2</accession>
<dbReference type="RefSeq" id="WP_020370175.1">
    <property type="nucleotide sequence ID" value="NZ_APJW01000002.1"/>
</dbReference>
<dbReference type="PANTHER" id="PTHR34300:SF2">
    <property type="entry name" value="QUEUOSINE PRECURSOR TRANSPORTER-RELATED"/>
    <property type="match status" value="1"/>
</dbReference>
<feature type="transmembrane region" description="Helical" evidence="2">
    <location>
        <begin position="193"/>
        <end position="218"/>
    </location>
</feature>
<evidence type="ECO:0000313" key="4">
    <source>
        <dbReference type="Proteomes" id="UP000016064"/>
    </source>
</evidence>
<feature type="transmembrane region" description="Helical" evidence="2">
    <location>
        <begin position="126"/>
        <end position="149"/>
    </location>
</feature>
<dbReference type="Proteomes" id="UP000016064">
    <property type="component" value="Unassembled WGS sequence"/>
</dbReference>
<gene>
    <name evidence="3" type="ORF">H359_0621</name>
</gene>
<dbReference type="InterPro" id="IPR003744">
    <property type="entry name" value="YhhQ"/>
</dbReference>
<keyword evidence="2" id="KW-0812">Transmembrane</keyword>
<proteinExistence type="predicted"/>
<feature type="transmembrane region" description="Helical" evidence="2">
    <location>
        <begin position="56"/>
        <end position="73"/>
    </location>
</feature>
<feature type="transmembrane region" description="Helical" evidence="2">
    <location>
        <begin position="161"/>
        <end position="187"/>
    </location>
</feature>
<keyword evidence="2" id="KW-1133">Transmembrane helix</keyword>
<evidence type="ECO:0000313" key="3">
    <source>
        <dbReference type="EMBL" id="EQM62579.1"/>
    </source>
</evidence>
<reference evidence="3 4" key="1">
    <citation type="submission" date="2013-07" db="EMBL/GenBank/DDBJ databases">
        <title>Isolation of a new Chlamydia species from the feral Sacred Ibis (Threskiornis aethiopicus): Chlamydia ibidis.</title>
        <authorList>
            <person name="Vorimore F."/>
            <person name="Hsia R.-C."/>
            <person name="Huot-Creasy H."/>
            <person name="Bastian S."/>
            <person name="Deruyter L."/>
            <person name="Passet A."/>
            <person name="Sachse K."/>
            <person name="Bavoil P."/>
            <person name="Myers G."/>
            <person name="Laroucau K."/>
        </authorList>
    </citation>
    <scope>NUCLEOTIDE SEQUENCE [LARGE SCALE GENOMIC DNA]</scope>
    <source>
        <strain evidence="3 4">10-1398/6</strain>
    </source>
</reference>
<keyword evidence="2" id="KW-0472">Membrane</keyword>
<dbReference type="PANTHER" id="PTHR34300">
    <property type="entry name" value="QUEUOSINE PRECURSOR TRANSPORTER-RELATED"/>
    <property type="match status" value="1"/>
</dbReference>